<dbReference type="EMBL" id="CP011110">
    <property type="protein sequence ID" value="AKA24421.1"/>
    <property type="molecule type" value="Genomic_DNA"/>
</dbReference>
<dbReference type="PATRIC" id="fig|587753.10.peg.2959"/>
<dbReference type="AlphaFoldDB" id="A0A0D5XZC7"/>
<dbReference type="SUPFAM" id="SSF53850">
    <property type="entry name" value="Periplasmic binding protein-like II"/>
    <property type="match status" value="1"/>
</dbReference>
<protein>
    <submittedName>
        <fullName evidence="1">LysR family transcriptional regulator</fullName>
    </submittedName>
</protein>
<gene>
    <name evidence="1" type="ORF">PCL1606_29700</name>
</gene>
<proteinExistence type="predicted"/>
<dbReference type="Proteomes" id="UP000032748">
    <property type="component" value="Chromosome"/>
</dbReference>
<evidence type="ECO:0000313" key="2">
    <source>
        <dbReference type="Proteomes" id="UP000032748"/>
    </source>
</evidence>
<sequence length="59" mass="6767">MATPYLETGALREVMKGSVSMRLPISILYPQNRHLTQKVRCFIDWVVEVFENSDLVGKV</sequence>
<accession>A0A0D5XZC7</accession>
<reference evidence="1 2" key="1">
    <citation type="journal article" date="2015" name="Mol. Plant Microbe Interact.">
        <title>Comparative Genomic Analysis of Pseudomonas chlororaphis PCL1606 Reveals New Insight into Antifungal Compounds Involved in Biocontrol.</title>
        <authorList>
            <person name="Calderon C.E."/>
            <person name="Ramos C."/>
            <person name="de Vicente A."/>
            <person name="Cazorla F.M."/>
        </authorList>
    </citation>
    <scope>NUCLEOTIDE SEQUENCE [LARGE SCALE GENOMIC DNA]</scope>
    <source>
        <strain evidence="1 2">PCL1606</strain>
    </source>
</reference>
<dbReference type="Gene3D" id="3.40.190.290">
    <property type="match status" value="1"/>
</dbReference>
<dbReference type="KEGG" id="pcz:PCL1606_29700"/>
<evidence type="ECO:0000313" key="1">
    <source>
        <dbReference type="EMBL" id="AKA24421.1"/>
    </source>
</evidence>
<name>A0A0D5XZC7_9PSED</name>
<organism evidence="1 2">
    <name type="scientific">Pseudomonas chlororaphis</name>
    <dbReference type="NCBI Taxonomy" id="587753"/>
    <lineage>
        <taxon>Bacteria</taxon>
        <taxon>Pseudomonadati</taxon>
        <taxon>Pseudomonadota</taxon>
        <taxon>Gammaproteobacteria</taxon>
        <taxon>Pseudomonadales</taxon>
        <taxon>Pseudomonadaceae</taxon>
        <taxon>Pseudomonas</taxon>
    </lineage>
</organism>